<name>A0ABQ6IJI2_9MICO</name>
<protein>
    <submittedName>
        <fullName evidence="3">Uncharacterized protein</fullName>
    </submittedName>
</protein>
<reference evidence="3" key="1">
    <citation type="journal article" date="2014" name="Int. J. Syst. Evol. Microbiol.">
        <title>Complete genome of a new Firmicutes species belonging to the dominant human colonic microbiota ('Ruminococcus bicirculans') reveals two chromosomes and a selective capacity to utilize plant glucans.</title>
        <authorList>
            <consortium name="NISC Comparative Sequencing Program"/>
            <person name="Wegmann U."/>
            <person name="Louis P."/>
            <person name="Goesmann A."/>
            <person name="Henrissat B."/>
            <person name="Duncan S.H."/>
            <person name="Flint H.J."/>
        </authorList>
    </citation>
    <scope>NUCLEOTIDE SEQUENCE</scope>
    <source>
        <strain evidence="3">NBRC 112299</strain>
    </source>
</reference>
<sequence>MSAFIVAKTHIDALVTAGVKNRTHGPLYVHHGGIALDVRHANADLIGQALTDAVHASVNHRYRDAVNPPAYTFRMLDTDVLPPVVILSLIACYRYQACEIDGWDTTLAATYLNVIEAASIRELPGYDEAPWELTDEGYQALGPKRIVSARGRRS</sequence>
<organism evidence="3 4">
    <name type="scientific">Demequina litorisediminis</name>
    <dbReference type="NCBI Taxonomy" id="1849022"/>
    <lineage>
        <taxon>Bacteria</taxon>
        <taxon>Bacillati</taxon>
        <taxon>Actinomycetota</taxon>
        <taxon>Actinomycetes</taxon>
        <taxon>Micrococcales</taxon>
        <taxon>Demequinaceae</taxon>
        <taxon>Demequina</taxon>
    </lineage>
</organism>
<evidence type="ECO:0000313" key="3">
    <source>
        <dbReference type="EMBL" id="GMA37894.1"/>
    </source>
</evidence>
<evidence type="ECO:0000313" key="2">
    <source>
        <dbReference type="EMBL" id="GMA37846.1"/>
    </source>
</evidence>
<reference evidence="4" key="2">
    <citation type="journal article" date="2019" name="Int. J. Syst. Evol. Microbiol.">
        <title>The Global Catalogue of Microorganisms (GCM) 10K type strain sequencing project: providing services to taxonomists for standard genome sequencing and annotation.</title>
        <authorList>
            <consortium name="The Broad Institute Genomics Platform"/>
            <consortium name="The Broad Institute Genome Sequencing Center for Infectious Disease"/>
            <person name="Wu L."/>
            <person name="Ma J."/>
        </authorList>
    </citation>
    <scope>NUCLEOTIDE SEQUENCE [LARGE SCALE GENOMIC DNA]</scope>
    <source>
        <strain evidence="4">NBRC 112299</strain>
    </source>
</reference>
<accession>A0ABQ6IJI2</accession>
<dbReference type="EMBL" id="BSUN01000003">
    <property type="protein sequence ID" value="GMA37894.1"/>
    <property type="molecule type" value="Genomic_DNA"/>
</dbReference>
<reference evidence="3" key="3">
    <citation type="submission" date="2023-02" db="EMBL/GenBank/DDBJ databases">
        <authorList>
            <person name="Sun Q."/>
            <person name="Mori K."/>
        </authorList>
    </citation>
    <scope>NUCLEOTIDE SEQUENCE</scope>
    <source>
        <strain evidence="3">NBRC 112299</strain>
    </source>
</reference>
<dbReference type="RefSeq" id="WP_284329505.1">
    <property type="nucleotide sequence ID" value="NZ_BSUN01000002.1"/>
</dbReference>
<dbReference type="EMBL" id="BSUN01000002">
    <property type="protein sequence ID" value="GMA37786.1"/>
    <property type="molecule type" value="Genomic_DNA"/>
</dbReference>
<gene>
    <name evidence="1" type="ORF">GCM10025876_39900</name>
    <name evidence="2" type="ORF">GCM10025876_40500</name>
    <name evidence="3" type="ORF">GCM10025876_40980</name>
</gene>
<evidence type="ECO:0000313" key="1">
    <source>
        <dbReference type="EMBL" id="GMA37786.1"/>
    </source>
</evidence>
<evidence type="ECO:0000313" key="4">
    <source>
        <dbReference type="Proteomes" id="UP001157125"/>
    </source>
</evidence>
<proteinExistence type="predicted"/>
<dbReference type="EMBL" id="BSUN01000002">
    <property type="protein sequence ID" value="GMA37846.1"/>
    <property type="molecule type" value="Genomic_DNA"/>
</dbReference>
<dbReference type="Proteomes" id="UP001157125">
    <property type="component" value="Unassembled WGS sequence"/>
</dbReference>
<comment type="caution">
    <text evidence="3">The sequence shown here is derived from an EMBL/GenBank/DDBJ whole genome shotgun (WGS) entry which is preliminary data.</text>
</comment>
<keyword evidence="4" id="KW-1185">Reference proteome</keyword>